<dbReference type="RefSeq" id="WP_158040571.1">
    <property type="nucleotide sequence ID" value="NZ_JACCFV010000001.1"/>
</dbReference>
<evidence type="ECO:0000313" key="2">
    <source>
        <dbReference type="EMBL" id="KAB1656819.1"/>
    </source>
</evidence>
<name>A0A7J5BS53_9MICO</name>
<feature type="region of interest" description="Disordered" evidence="1">
    <location>
        <begin position="53"/>
        <end position="95"/>
    </location>
</feature>
<proteinExistence type="predicted"/>
<dbReference type="OrthoDB" id="5007400at2"/>
<dbReference type="AlphaFoldDB" id="A0A7J5BS53"/>
<organism evidence="2 3">
    <name type="scientific">Pseudoclavibacter chungangensis</name>
    <dbReference type="NCBI Taxonomy" id="587635"/>
    <lineage>
        <taxon>Bacteria</taxon>
        <taxon>Bacillati</taxon>
        <taxon>Actinomycetota</taxon>
        <taxon>Actinomycetes</taxon>
        <taxon>Micrococcales</taxon>
        <taxon>Microbacteriaceae</taxon>
        <taxon>Pseudoclavibacter</taxon>
    </lineage>
</organism>
<evidence type="ECO:0000313" key="3">
    <source>
        <dbReference type="Proteomes" id="UP000467240"/>
    </source>
</evidence>
<evidence type="ECO:0000256" key="1">
    <source>
        <dbReference type="SAM" id="MobiDB-lite"/>
    </source>
</evidence>
<dbReference type="Proteomes" id="UP000467240">
    <property type="component" value="Unassembled WGS sequence"/>
</dbReference>
<reference evidence="2 3" key="1">
    <citation type="submission" date="2019-09" db="EMBL/GenBank/DDBJ databases">
        <title>Phylogeny of genus Pseudoclavibacter and closely related genus.</title>
        <authorList>
            <person name="Li Y."/>
        </authorList>
    </citation>
    <scope>NUCLEOTIDE SEQUENCE [LARGE SCALE GENOMIC DNA]</scope>
    <source>
        <strain evidence="2 3">DSM 23821</strain>
    </source>
</reference>
<dbReference type="EMBL" id="WBJZ01000010">
    <property type="protein sequence ID" value="KAB1656819.1"/>
    <property type="molecule type" value="Genomic_DNA"/>
</dbReference>
<accession>A0A7J5BS53</accession>
<protein>
    <recommendedName>
        <fullName evidence="4">Fe-S oxidoreductase</fullName>
    </recommendedName>
</protein>
<comment type="caution">
    <text evidence="2">The sequence shown here is derived from an EMBL/GenBank/DDBJ whole genome shotgun (WGS) entry which is preliminary data.</text>
</comment>
<sequence length="95" mass="10286">MRIGGRWAAGSPPPRGLPTAMLDALRAAERTLPGGEWTLTWLEDRPVVEHDSGYRLALGPDGHVHGDAPGAEESDAPAWDDEDEDDLFPDRPTSD</sequence>
<gene>
    <name evidence="2" type="ORF">F8O01_09170</name>
</gene>
<feature type="compositionally biased region" description="Acidic residues" evidence="1">
    <location>
        <begin position="70"/>
        <end position="87"/>
    </location>
</feature>
<evidence type="ECO:0008006" key="4">
    <source>
        <dbReference type="Google" id="ProtNLM"/>
    </source>
</evidence>
<keyword evidence="3" id="KW-1185">Reference proteome</keyword>